<evidence type="ECO:0000256" key="6">
    <source>
        <dbReference type="ARBA" id="ARBA00023136"/>
    </source>
</evidence>
<keyword evidence="11" id="KW-1185">Reference proteome</keyword>
<name>A0ABU5DVG4_9PROT</name>
<evidence type="ECO:0000313" key="10">
    <source>
        <dbReference type="EMBL" id="MDY0870919.1"/>
    </source>
</evidence>
<evidence type="ECO:0000256" key="5">
    <source>
        <dbReference type="ARBA" id="ARBA00022989"/>
    </source>
</evidence>
<dbReference type="Proteomes" id="UP001271769">
    <property type="component" value="Unassembled WGS sequence"/>
</dbReference>
<protein>
    <submittedName>
        <fullName evidence="10">Type I secretion system permease/ATPase</fullName>
    </submittedName>
</protein>
<evidence type="ECO:0000256" key="2">
    <source>
        <dbReference type="ARBA" id="ARBA00022692"/>
    </source>
</evidence>
<organism evidence="10 11">
    <name type="scientific">Dongia rigui</name>
    <dbReference type="NCBI Taxonomy" id="940149"/>
    <lineage>
        <taxon>Bacteria</taxon>
        <taxon>Pseudomonadati</taxon>
        <taxon>Pseudomonadota</taxon>
        <taxon>Alphaproteobacteria</taxon>
        <taxon>Rhodospirillales</taxon>
        <taxon>Dongiaceae</taxon>
        <taxon>Dongia</taxon>
    </lineage>
</organism>
<keyword evidence="5 7" id="KW-1133">Transmembrane helix</keyword>
<evidence type="ECO:0000259" key="8">
    <source>
        <dbReference type="PROSITE" id="PS50893"/>
    </source>
</evidence>
<dbReference type="InterPro" id="IPR039421">
    <property type="entry name" value="Type_1_exporter"/>
</dbReference>
<comment type="subcellular location">
    <subcellularLocation>
        <location evidence="1">Cell membrane</location>
        <topology evidence="1">Multi-pass membrane protein</topology>
    </subcellularLocation>
</comment>
<dbReference type="NCBIfam" id="TIGR01842">
    <property type="entry name" value="type_I_sec_PrtD"/>
    <property type="match status" value="1"/>
</dbReference>
<dbReference type="PANTHER" id="PTHR24221">
    <property type="entry name" value="ATP-BINDING CASSETTE SUB-FAMILY B"/>
    <property type="match status" value="1"/>
</dbReference>
<dbReference type="PROSITE" id="PS00211">
    <property type="entry name" value="ABC_TRANSPORTER_1"/>
    <property type="match status" value="1"/>
</dbReference>
<accession>A0ABU5DVG4</accession>
<dbReference type="InterPro" id="IPR017871">
    <property type="entry name" value="ABC_transporter-like_CS"/>
</dbReference>
<dbReference type="Pfam" id="PF00664">
    <property type="entry name" value="ABC_membrane"/>
    <property type="match status" value="1"/>
</dbReference>
<dbReference type="EMBL" id="JAXCLX010000001">
    <property type="protein sequence ID" value="MDY0870919.1"/>
    <property type="molecule type" value="Genomic_DNA"/>
</dbReference>
<dbReference type="InterPro" id="IPR003593">
    <property type="entry name" value="AAA+_ATPase"/>
</dbReference>
<dbReference type="InterPro" id="IPR010128">
    <property type="entry name" value="ATPase_T1SS_PrtD-like"/>
</dbReference>
<dbReference type="SUPFAM" id="SSF52540">
    <property type="entry name" value="P-loop containing nucleoside triphosphate hydrolases"/>
    <property type="match status" value="1"/>
</dbReference>
<comment type="caution">
    <text evidence="10">The sequence shown here is derived from an EMBL/GenBank/DDBJ whole genome shotgun (WGS) entry which is preliminary data.</text>
</comment>
<dbReference type="InterPro" id="IPR011527">
    <property type="entry name" value="ABC1_TM_dom"/>
</dbReference>
<evidence type="ECO:0000256" key="3">
    <source>
        <dbReference type="ARBA" id="ARBA00022741"/>
    </source>
</evidence>
<reference evidence="10 11" key="1">
    <citation type="journal article" date="2013" name="Antonie Van Leeuwenhoek">
        <title>Dongia rigui sp. nov., isolated from freshwater of a large wetland in Korea.</title>
        <authorList>
            <person name="Baik K.S."/>
            <person name="Hwang Y.M."/>
            <person name="Choi J.S."/>
            <person name="Kwon J."/>
            <person name="Seong C.N."/>
        </authorList>
    </citation>
    <scope>NUCLEOTIDE SEQUENCE [LARGE SCALE GENOMIC DNA]</scope>
    <source>
        <strain evidence="10 11">04SU4-P</strain>
    </source>
</reference>
<dbReference type="SUPFAM" id="SSF90123">
    <property type="entry name" value="ABC transporter transmembrane region"/>
    <property type="match status" value="1"/>
</dbReference>
<evidence type="ECO:0000256" key="4">
    <source>
        <dbReference type="ARBA" id="ARBA00022840"/>
    </source>
</evidence>
<dbReference type="Pfam" id="PF00005">
    <property type="entry name" value="ABC_tran"/>
    <property type="match status" value="1"/>
</dbReference>
<evidence type="ECO:0000256" key="7">
    <source>
        <dbReference type="SAM" id="Phobius"/>
    </source>
</evidence>
<dbReference type="Gene3D" id="1.20.1560.10">
    <property type="entry name" value="ABC transporter type 1, transmembrane domain"/>
    <property type="match status" value="1"/>
</dbReference>
<keyword evidence="2 7" id="KW-0812">Transmembrane</keyword>
<evidence type="ECO:0000313" key="11">
    <source>
        <dbReference type="Proteomes" id="UP001271769"/>
    </source>
</evidence>
<dbReference type="PANTHER" id="PTHR24221:SF248">
    <property type="entry name" value="ABC TRANSPORTER TRANSMEMBRANE REGION"/>
    <property type="match status" value="1"/>
</dbReference>
<keyword evidence="3" id="KW-0547">Nucleotide-binding</keyword>
<feature type="transmembrane region" description="Helical" evidence="7">
    <location>
        <begin position="28"/>
        <end position="51"/>
    </location>
</feature>
<dbReference type="PROSITE" id="PS50929">
    <property type="entry name" value="ABC_TM1F"/>
    <property type="match status" value="1"/>
</dbReference>
<dbReference type="InterPro" id="IPR003439">
    <property type="entry name" value="ABC_transporter-like_ATP-bd"/>
</dbReference>
<dbReference type="Gene3D" id="3.40.50.300">
    <property type="entry name" value="P-loop containing nucleotide triphosphate hydrolases"/>
    <property type="match status" value="1"/>
</dbReference>
<dbReference type="SMART" id="SM00382">
    <property type="entry name" value="AAA"/>
    <property type="match status" value="1"/>
</dbReference>
<dbReference type="CDD" id="cd03246">
    <property type="entry name" value="ABCC_Protease_Secretion"/>
    <property type="match status" value="1"/>
</dbReference>
<dbReference type="PROSITE" id="PS50893">
    <property type="entry name" value="ABC_TRANSPORTER_2"/>
    <property type="match status" value="1"/>
</dbReference>
<proteinExistence type="predicted"/>
<keyword evidence="6 7" id="KW-0472">Membrane</keyword>
<feature type="transmembrane region" description="Helical" evidence="7">
    <location>
        <begin position="159"/>
        <end position="177"/>
    </location>
</feature>
<dbReference type="InterPro" id="IPR036640">
    <property type="entry name" value="ABC1_TM_sf"/>
</dbReference>
<feature type="transmembrane region" description="Helical" evidence="7">
    <location>
        <begin position="63"/>
        <end position="83"/>
    </location>
</feature>
<gene>
    <name evidence="10" type="ORF">SMD31_03260</name>
</gene>
<sequence>MASAKGKTSLRNNPFEVAIRSLRGGLGYVGFLTFFICICQLIVPLFMVQVYDRVLGSRSLDTLAALIVVAVGGLILLGALEYIRSRVYHILGDRLARRLNSATLEAAVADNLDGHNNHPGQALRDLSDLRQFLTSSSISVPFEAMFVPLFLAVLFMLHWVYGVIAICAATMLVSLSLGMEMIARRPLAEANEASVKSTGQTSAALRNAEVIQAMGMLPAIARRWEQAQYKVLQGLDEGNRRSRAMSALSKTLRYMLQITMMSSGAILVIERMASPGTMVAASIIMGRMLLPFDHLIEGWRQWVFARGAYNRLKDLIGRVEHRPAGMAMVNAEGRLTVDRLGFVPSGSDRAVLRNITFALEPGEVLGVIGPSAAGKSTLARLLVGVWKPTQGAVYLDGQNVINWDRASFGSAVGYLPQSVSLLEGTVRENIAHMSEADPAKVVAAARRADVHETIGTLPHGYDTEIGEQGFSLSGGQRQRIGLARALFGNPAFIVLDEPNANLDQTGEQALMNALMAAKADGTTIVLITHRPSIVAVCDKLLVLRDGGMAQFGPRADVLRSVTASGKAEGALAPTGTVARLVKS</sequence>
<dbReference type="RefSeq" id="WP_320499290.1">
    <property type="nucleotide sequence ID" value="NZ_JAXCLX010000001.1"/>
</dbReference>
<feature type="domain" description="ABC transmembrane type-1" evidence="9">
    <location>
        <begin position="29"/>
        <end position="302"/>
    </location>
</feature>
<evidence type="ECO:0000259" key="9">
    <source>
        <dbReference type="PROSITE" id="PS50929"/>
    </source>
</evidence>
<feature type="domain" description="ABC transporter" evidence="8">
    <location>
        <begin position="335"/>
        <end position="570"/>
    </location>
</feature>
<dbReference type="InterPro" id="IPR027417">
    <property type="entry name" value="P-loop_NTPase"/>
</dbReference>
<keyword evidence="4" id="KW-0067">ATP-binding</keyword>
<evidence type="ECO:0000256" key="1">
    <source>
        <dbReference type="ARBA" id="ARBA00004651"/>
    </source>
</evidence>